<sequence>MPARARSPTEFLINIRVRGDVYVNIFRLPVMRVRNYGRRGKKIKGNGQARTPVTHGRLRASVFYTKKKIWTMADHLGKPQNFTHCFEK</sequence>
<accession>A0A4C1Z7Y7</accession>
<proteinExistence type="predicted"/>
<evidence type="ECO:0000313" key="2">
    <source>
        <dbReference type="Proteomes" id="UP000299102"/>
    </source>
</evidence>
<organism evidence="1 2">
    <name type="scientific">Eumeta variegata</name>
    <name type="common">Bagworm moth</name>
    <name type="synonym">Eumeta japonica</name>
    <dbReference type="NCBI Taxonomy" id="151549"/>
    <lineage>
        <taxon>Eukaryota</taxon>
        <taxon>Metazoa</taxon>
        <taxon>Ecdysozoa</taxon>
        <taxon>Arthropoda</taxon>
        <taxon>Hexapoda</taxon>
        <taxon>Insecta</taxon>
        <taxon>Pterygota</taxon>
        <taxon>Neoptera</taxon>
        <taxon>Endopterygota</taxon>
        <taxon>Lepidoptera</taxon>
        <taxon>Glossata</taxon>
        <taxon>Ditrysia</taxon>
        <taxon>Tineoidea</taxon>
        <taxon>Psychidae</taxon>
        <taxon>Oiketicinae</taxon>
        <taxon>Eumeta</taxon>
    </lineage>
</organism>
<dbReference type="EMBL" id="BGZK01001621">
    <property type="protein sequence ID" value="GBP83432.1"/>
    <property type="molecule type" value="Genomic_DNA"/>
</dbReference>
<evidence type="ECO:0000313" key="1">
    <source>
        <dbReference type="EMBL" id="GBP83432.1"/>
    </source>
</evidence>
<protein>
    <submittedName>
        <fullName evidence="1">Uncharacterized protein</fullName>
    </submittedName>
</protein>
<comment type="caution">
    <text evidence="1">The sequence shown here is derived from an EMBL/GenBank/DDBJ whole genome shotgun (WGS) entry which is preliminary data.</text>
</comment>
<reference evidence="1 2" key="1">
    <citation type="journal article" date="2019" name="Commun. Biol.">
        <title>The bagworm genome reveals a unique fibroin gene that provides high tensile strength.</title>
        <authorList>
            <person name="Kono N."/>
            <person name="Nakamura H."/>
            <person name="Ohtoshi R."/>
            <person name="Tomita M."/>
            <person name="Numata K."/>
            <person name="Arakawa K."/>
        </authorList>
    </citation>
    <scope>NUCLEOTIDE SEQUENCE [LARGE SCALE GENOMIC DNA]</scope>
</reference>
<dbReference type="AlphaFoldDB" id="A0A4C1Z7Y7"/>
<name>A0A4C1Z7Y7_EUMVA</name>
<dbReference type="Proteomes" id="UP000299102">
    <property type="component" value="Unassembled WGS sequence"/>
</dbReference>
<keyword evidence="2" id="KW-1185">Reference proteome</keyword>
<gene>
    <name evidence="1" type="ORF">EVAR_60361_1</name>
</gene>